<keyword evidence="1" id="KW-0472">Membrane</keyword>
<evidence type="ECO:0000313" key="2">
    <source>
        <dbReference type="EMBL" id="SIQ33239.1"/>
    </source>
</evidence>
<name>A0A1N6RWT6_9ACTN</name>
<dbReference type="STRING" id="1198245.SAMN05444858_1023"/>
<dbReference type="RefSeq" id="WP_076467434.1">
    <property type="nucleotide sequence ID" value="NZ_FTNF01000002.1"/>
</dbReference>
<evidence type="ECO:0008006" key="4">
    <source>
        <dbReference type="Google" id="ProtNLM"/>
    </source>
</evidence>
<keyword evidence="3" id="KW-1185">Reference proteome</keyword>
<keyword evidence="1" id="KW-1133">Transmembrane helix</keyword>
<dbReference type="InterPro" id="IPR025238">
    <property type="entry name" value="DUF4184"/>
</dbReference>
<feature type="transmembrane region" description="Helical" evidence="1">
    <location>
        <begin position="100"/>
        <end position="120"/>
    </location>
</feature>
<dbReference type="EMBL" id="FTNF01000002">
    <property type="protein sequence ID" value="SIQ33239.1"/>
    <property type="molecule type" value="Genomic_DNA"/>
</dbReference>
<evidence type="ECO:0000256" key="1">
    <source>
        <dbReference type="SAM" id="Phobius"/>
    </source>
</evidence>
<evidence type="ECO:0000313" key="3">
    <source>
        <dbReference type="Proteomes" id="UP000186004"/>
    </source>
</evidence>
<reference evidence="2 3" key="1">
    <citation type="submission" date="2017-01" db="EMBL/GenBank/DDBJ databases">
        <authorList>
            <person name="Mah S.A."/>
            <person name="Swanson W.J."/>
            <person name="Moy G.W."/>
            <person name="Vacquier V.D."/>
        </authorList>
    </citation>
    <scope>NUCLEOTIDE SEQUENCE [LARGE SCALE GENOMIC DNA]</scope>
    <source>
        <strain evidence="2 3">DSM 45758</strain>
    </source>
</reference>
<sequence>MPLSFPSHLAPVLPLKLWRPRWFDGVALATGTVAPDVAYLTTGTGVQVTGTHTVAALLWWCLPVALGYAWLVRHCAATVAPYLPAGYRWAAELRVRRHRWWITVGSALLGAVSHLGWDWLTHTDGWLHALGVDWYAVTGLHWWTVSDLSSSLLGAVAVVILARRFARRPANVDRPGRRDTYGATPARPVVFRRVAATVAVVGVALLPLFPAAREPAPTGVRLLHLVALAALLGALAANRAASERTGRLEPEQR</sequence>
<dbReference type="Pfam" id="PF13803">
    <property type="entry name" value="DUF4184"/>
    <property type="match status" value="1"/>
</dbReference>
<dbReference type="Proteomes" id="UP000186004">
    <property type="component" value="Unassembled WGS sequence"/>
</dbReference>
<feature type="transmembrane region" description="Helical" evidence="1">
    <location>
        <begin position="194"/>
        <end position="212"/>
    </location>
</feature>
<feature type="transmembrane region" description="Helical" evidence="1">
    <location>
        <begin position="218"/>
        <end position="237"/>
    </location>
</feature>
<keyword evidence="1" id="KW-0812">Transmembrane</keyword>
<organism evidence="2 3">
    <name type="scientific">Micromonospora avicenniae</name>
    <dbReference type="NCBI Taxonomy" id="1198245"/>
    <lineage>
        <taxon>Bacteria</taxon>
        <taxon>Bacillati</taxon>
        <taxon>Actinomycetota</taxon>
        <taxon>Actinomycetes</taxon>
        <taxon>Micromonosporales</taxon>
        <taxon>Micromonosporaceae</taxon>
        <taxon>Micromonospora</taxon>
    </lineage>
</organism>
<accession>A0A1N6RWT6</accession>
<feature type="transmembrane region" description="Helical" evidence="1">
    <location>
        <begin position="57"/>
        <end position="79"/>
    </location>
</feature>
<proteinExistence type="predicted"/>
<gene>
    <name evidence="2" type="ORF">SAMN05444858_1023</name>
</gene>
<dbReference type="AlphaFoldDB" id="A0A1N6RWT6"/>
<feature type="transmembrane region" description="Helical" evidence="1">
    <location>
        <begin position="140"/>
        <end position="162"/>
    </location>
</feature>
<protein>
    <recommendedName>
        <fullName evidence="4">DUF4184 family protein</fullName>
    </recommendedName>
</protein>